<accession>A0ABU3EUF7</accession>
<evidence type="ECO:0000256" key="1">
    <source>
        <dbReference type="ARBA" id="ARBA00022801"/>
    </source>
</evidence>
<evidence type="ECO:0000313" key="3">
    <source>
        <dbReference type="EMBL" id="MDT2598509.1"/>
    </source>
</evidence>
<dbReference type="PANTHER" id="PTHR48081:SF33">
    <property type="entry name" value="KYNURENINE FORMAMIDASE"/>
    <property type="match status" value="1"/>
</dbReference>
<evidence type="ECO:0000313" key="4">
    <source>
        <dbReference type="Proteomes" id="UP001252875"/>
    </source>
</evidence>
<dbReference type="EMBL" id="JARPYI010000001">
    <property type="protein sequence ID" value="MDT2598509.1"/>
    <property type="molecule type" value="Genomic_DNA"/>
</dbReference>
<dbReference type="PANTHER" id="PTHR48081">
    <property type="entry name" value="AB HYDROLASE SUPERFAMILY PROTEIN C4A8.06C"/>
    <property type="match status" value="1"/>
</dbReference>
<dbReference type="Proteomes" id="UP001252875">
    <property type="component" value="Unassembled WGS sequence"/>
</dbReference>
<proteinExistence type="predicted"/>
<dbReference type="InterPro" id="IPR049492">
    <property type="entry name" value="BD-FAE-like_dom"/>
</dbReference>
<keyword evidence="4" id="KW-1185">Reference proteome</keyword>
<protein>
    <submittedName>
        <fullName evidence="3">Prolyl oligopeptidase family serine peptidase</fullName>
    </submittedName>
</protein>
<keyword evidence="1" id="KW-0378">Hydrolase</keyword>
<dbReference type="RefSeq" id="WP_311821202.1">
    <property type="nucleotide sequence ID" value="NZ_JARPYF010000001.1"/>
</dbReference>
<feature type="domain" description="BD-FAE-like" evidence="2">
    <location>
        <begin position="15"/>
        <end position="110"/>
    </location>
</feature>
<sequence>MERIFYRDNEQCFIDVAKPNEVTQTDLIILIHGGYWRTDKTLETVADIQTYFTKKGYVVCNIEYRRGENNPWPIPSLDVNSAVEKIKQEFPTDNYVLIGHSVGGQLALLNVGEQDRVIALAPVTDLIYTRDHHLGDDAVQEYFGEEASDTELVKASPCHHLPLKAASCLIIHGADDVRVDVGTSIRYFQENLADKNNIELLILPRMAHQDIINPIHDHFSYCLQWIKGNMDK</sequence>
<dbReference type="Pfam" id="PF20434">
    <property type="entry name" value="BD-FAE"/>
    <property type="match status" value="1"/>
</dbReference>
<gene>
    <name evidence="3" type="ORF">P7D85_01910</name>
</gene>
<dbReference type="InterPro" id="IPR050300">
    <property type="entry name" value="GDXG_lipolytic_enzyme"/>
</dbReference>
<dbReference type="SUPFAM" id="SSF53474">
    <property type="entry name" value="alpha/beta-Hydrolases"/>
    <property type="match status" value="1"/>
</dbReference>
<name>A0ABU3EUF7_9ENTE</name>
<reference evidence="3 4" key="1">
    <citation type="submission" date="2023-03" db="EMBL/GenBank/DDBJ databases">
        <authorList>
            <person name="Shen W."/>
            <person name="Cai J."/>
        </authorList>
    </citation>
    <scope>NUCLEOTIDE SEQUENCE [LARGE SCALE GENOMIC DNA]</scope>
    <source>
        <strain evidence="3 4">D6-4</strain>
    </source>
</reference>
<evidence type="ECO:0000259" key="2">
    <source>
        <dbReference type="Pfam" id="PF20434"/>
    </source>
</evidence>
<comment type="caution">
    <text evidence="3">The sequence shown here is derived from an EMBL/GenBank/DDBJ whole genome shotgun (WGS) entry which is preliminary data.</text>
</comment>
<dbReference type="Gene3D" id="3.40.50.1820">
    <property type="entry name" value="alpha/beta hydrolase"/>
    <property type="match status" value="1"/>
</dbReference>
<organism evidence="3 4">
    <name type="scientific">Enterococcus hulanensis</name>
    <dbReference type="NCBI Taxonomy" id="2559929"/>
    <lineage>
        <taxon>Bacteria</taxon>
        <taxon>Bacillati</taxon>
        <taxon>Bacillota</taxon>
        <taxon>Bacilli</taxon>
        <taxon>Lactobacillales</taxon>
        <taxon>Enterococcaceae</taxon>
        <taxon>Enterococcus</taxon>
    </lineage>
</organism>
<dbReference type="InterPro" id="IPR029058">
    <property type="entry name" value="AB_hydrolase_fold"/>
</dbReference>